<evidence type="ECO:0000256" key="2">
    <source>
        <dbReference type="ARBA" id="ARBA00022573"/>
    </source>
</evidence>
<keyword evidence="3 7" id="KW-0489">Methyltransferase</keyword>
<dbReference type="Pfam" id="PF00590">
    <property type="entry name" value="TP_methylase"/>
    <property type="match status" value="1"/>
</dbReference>
<evidence type="ECO:0000256" key="5">
    <source>
        <dbReference type="ARBA" id="ARBA00022691"/>
    </source>
</evidence>
<dbReference type="Gene3D" id="3.40.1010.10">
    <property type="entry name" value="Cobalt-precorrin-4 Transmethylase, Domain 1"/>
    <property type="match status" value="1"/>
</dbReference>
<organism evidence="7 8">
    <name type="scientific">Methanobacterium alkalithermotolerans</name>
    <dbReference type="NCBI Taxonomy" id="2731220"/>
    <lineage>
        <taxon>Archaea</taxon>
        <taxon>Methanobacteriati</taxon>
        <taxon>Methanobacteriota</taxon>
        <taxon>Methanomada group</taxon>
        <taxon>Methanobacteria</taxon>
        <taxon>Methanobacteriales</taxon>
        <taxon>Methanobacteriaceae</taxon>
        <taxon>Methanobacterium</taxon>
    </lineage>
</organism>
<evidence type="ECO:0000259" key="6">
    <source>
        <dbReference type="Pfam" id="PF00590"/>
    </source>
</evidence>
<dbReference type="EC" id="2.1.1.289" evidence="7"/>
<dbReference type="InterPro" id="IPR035996">
    <property type="entry name" value="4pyrrol_Methylase_sf"/>
</dbReference>
<dbReference type="InterPro" id="IPR000878">
    <property type="entry name" value="4pyrrol_Mease"/>
</dbReference>
<keyword evidence="8" id="KW-1185">Reference proteome</keyword>
<reference evidence="7" key="1">
    <citation type="submission" date="2020-07" db="EMBL/GenBank/DDBJ databases">
        <title>Methanobacterium. sp. MethCan genome.</title>
        <authorList>
            <person name="Postec A."/>
            <person name="Quemeneur M."/>
        </authorList>
    </citation>
    <scope>NUCLEOTIDE SEQUENCE</scope>
    <source>
        <strain evidence="7">MethCAN</strain>
    </source>
</reference>
<feature type="domain" description="Tetrapyrrole methylase" evidence="6">
    <location>
        <begin position="3"/>
        <end position="196"/>
    </location>
</feature>
<evidence type="ECO:0000256" key="4">
    <source>
        <dbReference type="ARBA" id="ARBA00022679"/>
    </source>
</evidence>
<proteinExistence type="predicted"/>
<keyword evidence="2" id="KW-0169">Cobalamin biosynthesis</keyword>
<dbReference type="GO" id="GO:0008276">
    <property type="term" value="F:protein methyltransferase activity"/>
    <property type="evidence" value="ECO:0007669"/>
    <property type="project" value="InterPro"/>
</dbReference>
<dbReference type="OrthoDB" id="42238at2157"/>
<accession>A0A8T8KDR4</accession>
<evidence type="ECO:0000256" key="3">
    <source>
        <dbReference type="ARBA" id="ARBA00022603"/>
    </source>
</evidence>
<dbReference type="RefSeq" id="WP_211532458.1">
    <property type="nucleotide sequence ID" value="NZ_CP058560.1"/>
</dbReference>
<gene>
    <name evidence="7" type="ORF">HYG87_06865</name>
</gene>
<dbReference type="InterPro" id="IPR014777">
    <property type="entry name" value="4pyrrole_Mease_sub1"/>
</dbReference>
<dbReference type="PANTHER" id="PTHR43182">
    <property type="entry name" value="COBALT-PRECORRIN-6B C(15)-METHYLTRANSFERASE (DECARBOXYLATING)"/>
    <property type="match status" value="1"/>
</dbReference>
<dbReference type="InterPro" id="IPR050714">
    <property type="entry name" value="Cobalamin_biosynth_MTase"/>
</dbReference>
<keyword evidence="5" id="KW-0949">S-adenosyl-L-methionine</keyword>
<keyword evidence="4 7" id="KW-0808">Transferase</keyword>
<evidence type="ECO:0000313" key="8">
    <source>
        <dbReference type="Proteomes" id="UP000681041"/>
    </source>
</evidence>
<dbReference type="Gene3D" id="3.30.950.10">
    <property type="entry name" value="Methyltransferase, Cobalt-precorrin-4 Transmethylase, Domain 2"/>
    <property type="match status" value="1"/>
</dbReference>
<dbReference type="AlphaFoldDB" id="A0A8T8KDR4"/>
<dbReference type="EMBL" id="CP058560">
    <property type="protein sequence ID" value="QUH23501.1"/>
    <property type="molecule type" value="Genomic_DNA"/>
</dbReference>
<dbReference type="GO" id="GO:0032259">
    <property type="term" value="P:methylation"/>
    <property type="evidence" value="ECO:0007669"/>
    <property type="project" value="UniProtKB-KW"/>
</dbReference>
<sequence>MSKLYIAGIGPGSEDFVTPAARKVVKKSDITIGSKRALDLFPESQEVVLLNVKDVQEKLEYGVDRVHSGKNVCILSTGDPGFSGVLSPVQRIIKKKGYDIELEVIPGISSLQLCAARVEIPWDKADLMTFHGRENFQEILPILDNGQPTIALPSRSTADMARFLMENGISPERKVIVCERLSYPEENVVETTLKEVAESEFTYMCVMVIY</sequence>
<dbReference type="NCBIfam" id="TIGR02467">
    <property type="entry name" value="CbiE"/>
    <property type="match status" value="1"/>
</dbReference>
<dbReference type="InterPro" id="IPR012818">
    <property type="entry name" value="CbiE"/>
</dbReference>
<dbReference type="GO" id="GO:0009236">
    <property type="term" value="P:cobalamin biosynthetic process"/>
    <property type="evidence" value="ECO:0007669"/>
    <property type="project" value="UniProtKB-KW"/>
</dbReference>
<comment type="pathway">
    <text evidence="1">Cofactor biosynthesis; adenosylcobalamin biosynthesis.</text>
</comment>
<protein>
    <submittedName>
        <fullName evidence="7">Cobalt-precorrin-7 (C(5))-methyltransferase</fullName>
        <ecNumber evidence="7">2.1.1.289</ecNumber>
    </submittedName>
</protein>
<evidence type="ECO:0000313" key="7">
    <source>
        <dbReference type="EMBL" id="QUH23501.1"/>
    </source>
</evidence>
<dbReference type="GeneID" id="64820472"/>
<dbReference type="SUPFAM" id="SSF53790">
    <property type="entry name" value="Tetrapyrrole methylase"/>
    <property type="match status" value="1"/>
</dbReference>
<dbReference type="InterPro" id="IPR014776">
    <property type="entry name" value="4pyrrole_Mease_sub2"/>
</dbReference>
<dbReference type="CDD" id="cd11644">
    <property type="entry name" value="Precorrin-6Y-MT"/>
    <property type="match status" value="1"/>
</dbReference>
<dbReference type="PANTHER" id="PTHR43182:SF1">
    <property type="entry name" value="COBALT-PRECORRIN-7 C(5)-METHYLTRANSFERASE"/>
    <property type="match status" value="1"/>
</dbReference>
<name>A0A8T8KDR4_9EURY</name>
<dbReference type="KEGG" id="meme:HYG87_06865"/>
<evidence type="ECO:0000256" key="1">
    <source>
        <dbReference type="ARBA" id="ARBA00004953"/>
    </source>
</evidence>
<dbReference type="Proteomes" id="UP000681041">
    <property type="component" value="Chromosome"/>
</dbReference>
<dbReference type="NCBIfam" id="NF004459">
    <property type="entry name" value="PRK05787.2-2"/>
    <property type="match status" value="1"/>
</dbReference>